<feature type="transmembrane region" description="Helical" evidence="2">
    <location>
        <begin position="65"/>
        <end position="94"/>
    </location>
</feature>
<organism evidence="3 4">
    <name type="scientific">Chthoniobacter flavus Ellin428</name>
    <dbReference type="NCBI Taxonomy" id="497964"/>
    <lineage>
        <taxon>Bacteria</taxon>
        <taxon>Pseudomonadati</taxon>
        <taxon>Verrucomicrobiota</taxon>
        <taxon>Spartobacteria</taxon>
        <taxon>Chthoniobacterales</taxon>
        <taxon>Chthoniobacteraceae</taxon>
        <taxon>Chthoniobacter</taxon>
    </lineage>
</organism>
<evidence type="ECO:0000256" key="1">
    <source>
        <dbReference type="SAM" id="MobiDB-lite"/>
    </source>
</evidence>
<feature type="transmembrane region" description="Helical" evidence="2">
    <location>
        <begin position="348"/>
        <end position="367"/>
    </location>
</feature>
<keyword evidence="2" id="KW-0812">Transmembrane</keyword>
<feature type="transmembrane region" description="Helical" evidence="2">
    <location>
        <begin position="246"/>
        <end position="266"/>
    </location>
</feature>
<accession>B4D1K5</accession>
<feature type="transmembrane region" description="Helical" evidence="2">
    <location>
        <begin position="169"/>
        <end position="187"/>
    </location>
</feature>
<dbReference type="EMBL" id="ABVL01000007">
    <property type="protein sequence ID" value="EDY19617.1"/>
    <property type="molecule type" value="Genomic_DNA"/>
</dbReference>
<keyword evidence="2" id="KW-1133">Transmembrane helix</keyword>
<proteinExistence type="predicted"/>
<keyword evidence="4" id="KW-1185">Reference proteome</keyword>
<feature type="transmembrane region" description="Helical" evidence="2">
    <location>
        <begin position="114"/>
        <end position="133"/>
    </location>
</feature>
<feature type="transmembrane region" description="Helical" evidence="2">
    <location>
        <begin position="207"/>
        <end position="234"/>
    </location>
</feature>
<dbReference type="AlphaFoldDB" id="B4D1K5"/>
<feature type="region of interest" description="Disordered" evidence="1">
    <location>
        <begin position="417"/>
        <end position="455"/>
    </location>
</feature>
<dbReference type="STRING" id="497964.CfE428DRAFT_2793"/>
<dbReference type="InParanoid" id="B4D1K5"/>
<evidence type="ECO:0000256" key="2">
    <source>
        <dbReference type="SAM" id="Phobius"/>
    </source>
</evidence>
<evidence type="ECO:0008006" key="5">
    <source>
        <dbReference type="Google" id="ProtNLM"/>
    </source>
</evidence>
<sequence length="455" mass="48485">MNRSHDNLRRLIWLYFWLLLLEGALRKWLVPGLSNALLIVRDPIVVVIYALAIREGVFPASGMMLWTVILAALSFMASFAGIGDLAVTIYGLRADFLHLPLVFVMPRVLRGEDVRRMGLALLALLIPMTLLSVKQFQAGPKSWWNVGAGGEIGGQLYAAAGKVRASGTFSFVTGLSCYLALTTAFLLDDLLGRRTYPRWLSYTAVPAMALAIGVSGSRTAVISVAIVCSLVLYIALRRPAQMRGAVIFLLLGLIAGVGLTTLVPIFKEGVAVQHERFESGGGMEQGIVMRFAQDFIAAGGSLSRAPVLGLGLGVGTSVGARLLSGQAEFALGEGEWQRVIMESGGTLGAAYIALRCAMLLVVIAAALKAYRAGRILPLLLVGAGGLDLANGQFGQPTTLGFAVFTAGLALSAAQQEDQVTPLPRSQPVPQPAEVAIRGRSSYAERLHGKREEEAR</sequence>
<evidence type="ECO:0000313" key="3">
    <source>
        <dbReference type="EMBL" id="EDY19617.1"/>
    </source>
</evidence>
<keyword evidence="2" id="KW-0472">Membrane</keyword>
<protein>
    <recommendedName>
        <fullName evidence="5">O-antigen polymerase</fullName>
    </recommendedName>
</protein>
<dbReference type="eggNOG" id="ENOG502Z8S2">
    <property type="taxonomic scope" value="Bacteria"/>
</dbReference>
<dbReference type="Proteomes" id="UP000005824">
    <property type="component" value="Unassembled WGS sequence"/>
</dbReference>
<evidence type="ECO:0000313" key="4">
    <source>
        <dbReference type="Proteomes" id="UP000005824"/>
    </source>
</evidence>
<name>B4D1K5_9BACT</name>
<gene>
    <name evidence="3" type="ORF">CfE428DRAFT_2793</name>
</gene>
<dbReference type="RefSeq" id="WP_006980118.1">
    <property type="nucleotide sequence ID" value="NZ_ABVL01000007.1"/>
</dbReference>
<feature type="compositionally biased region" description="Basic and acidic residues" evidence="1">
    <location>
        <begin position="442"/>
        <end position="455"/>
    </location>
</feature>
<comment type="caution">
    <text evidence="3">The sequence shown here is derived from an EMBL/GenBank/DDBJ whole genome shotgun (WGS) entry which is preliminary data.</text>
</comment>
<reference evidence="3 4" key="1">
    <citation type="journal article" date="2011" name="J. Bacteriol.">
        <title>Genome sequence of Chthoniobacter flavus Ellin428, an aerobic heterotrophic soil bacterium.</title>
        <authorList>
            <person name="Kant R."/>
            <person name="van Passel M.W."/>
            <person name="Palva A."/>
            <person name="Lucas S."/>
            <person name="Lapidus A."/>
            <person name="Glavina Del Rio T."/>
            <person name="Dalin E."/>
            <person name="Tice H."/>
            <person name="Bruce D."/>
            <person name="Goodwin L."/>
            <person name="Pitluck S."/>
            <person name="Larimer F.W."/>
            <person name="Land M.L."/>
            <person name="Hauser L."/>
            <person name="Sangwan P."/>
            <person name="de Vos W.M."/>
            <person name="Janssen P.H."/>
            <person name="Smidt H."/>
        </authorList>
    </citation>
    <scope>NUCLEOTIDE SEQUENCE [LARGE SCALE GENOMIC DNA]</scope>
    <source>
        <strain evidence="3 4">Ellin428</strain>
    </source>
</reference>